<reference evidence="1 2" key="1">
    <citation type="journal article" date="2019" name="Sci. Rep.">
        <title>Orb-weaving spider Araneus ventricosus genome elucidates the spidroin gene catalogue.</title>
        <authorList>
            <person name="Kono N."/>
            <person name="Nakamura H."/>
            <person name="Ohtoshi R."/>
            <person name="Moran D.A.P."/>
            <person name="Shinohara A."/>
            <person name="Yoshida Y."/>
            <person name="Fujiwara M."/>
            <person name="Mori M."/>
            <person name="Tomita M."/>
            <person name="Arakawa K."/>
        </authorList>
    </citation>
    <scope>NUCLEOTIDE SEQUENCE [LARGE SCALE GENOMIC DNA]</scope>
</reference>
<name>A0A4Y2J6B3_ARAVE</name>
<organism evidence="1 2">
    <name type="scientific">Araneus ventricosus</name>
    <name type="common">Orbweaver spider</name>
    <name type="synonym">Epeira ventricosa</name>
    <dbReference type="NCBI Taxonomy" id="182803"/>
    <lineage>
        <taxon>Eukaryota</taxon>
        <taxon>Metazoa</taxon>
        <taxon>Ecdysozoa</taxon>
        <taxon>Arthropoda</taxon>
        <taxon>Chelicerata</taxon>
        <taxon>Arachnida</taxon>
        <taxon>Araneae</taxon>
        <taxon>Araneomorphae</taxon>
        <taxon>Entelegynae</taxon>
        <taxon>Araneoidea</taxon>
        <taxon>Araneidae</taxon>
        <taxon>Araneus</taxon>
    </lineage>
</organism>
<comment type="caution">
    <text evidence="1">The sequence shown here is derived from an EMBL/GenBank/DDBJ whole genome shotgun (WGS) entry which is preliminary data.</text>
</comment>
<dbReference type="EMBL" id="BGPR01003235">
    <property type="protein sequence ID" value="GBM85454.1"/>
    <property type="molecule type" value="Genomic_DNA"/>
</dbReference>
<sequence>MNDFWRNCASSQQCLQHCCATQLLQQLNCFSNSTAAPTQLLLQLNCCSNSTVVATELLLQLKNFWINSECKILILHPRVRTLLLAISIFSLS</sequence>
<evidence type="ECO:0000313" key="2">
    <source>
        <dbReference type="Proteomes" id="UP000499080"/>
    </source>
</evidence>
<accession>A0A4Y2J6B3</accession>
<proteinExistence type="predicted"/>
<protein>
    <submittedName>
        <fullName evidence="1">Uncharacterized protein</fullName>
    </submittedName>
</protein>
<dbReference type="Proteomes" id="UP000499080">
    <property type="component" value="Unassembled WGS sequence"/>
</dbReference>
<gene>
    <name evidence="1" type="ORF">AVEN_134355_1</name>
</gene>
<evidence type="ECO:0000313" key="1">
    <source>
        <dbReference type="EMBL" id="GBM85454.1"/>
    </source>
</evidence>
<keyword evidence="2" id="KW-1185">Reference proteome</keyword>
<dbReference type="AlphaFoldDB" id="A0A4Y2J6B3"/>